<dbReference type="SMART" id="SM00382">
    <property type="entry name" value="AAA"/>
    <property type="match status" value="1"/>
</dbReference>
<dbReference type="EMBL" id="JBICCN010000457">
    <property type="protein sequence ID" value="KAL3067884.1"/>
    <property type="molecule type" value="Genomic_DNA"/>
</dbReference>
<dbReference type="AlphaFoldDB" id="A0ABD2HNC3"/>
<dbReference type="Gene3D" id="1.10.8.60">
    <property type="match status" value="1"/>
</dbReference>
<proteinExistence type="predicted"/>
<dbReference type="InterPro" id="IPR050304">
    <property type="entry name" value="MT-severing_AAA_ATPase"/>
</dbReference>
<feature type="domain" description="AAA+ ATPase" evidence="2">
    <location>
        <begin position="40"/>
        <end position="170"/>
    </location>
</feature>
<keyword evidence="4" id="KW-1185">Reference proteome</keyword>
<accession>A0ABD2HNC3</accession>
<dbReference type="InterPro" id="IPR003959">
    <property type="entry name" value="ATPase_AAA_core"/>
</dbReference>
<dbReference type="PANTHER" id="PTHR23074">
    <property type="entry name" value="AAA DOMAIN-CONTAINING"/>
    <property type="match status" value="1"/>
</dbReference>
<dbReference type="InterPro" id="IPR027417">
    <property type="entry name" value="P-loop_NTPase"/>
</dbReference>
<protein>
    <recommendedName>
        <fullName evidence="2">AAA+ ATPase domain-containing protein</fullName>
    </recommendedName>
</protein>
<name>A0ABD2HNC3_HETSC</name>
<organism evidence="3 4">
    <name type="scientific">Heterodera schachtii</name>
    <name type="common">Sugarbeet cyst nematode worm</name>
    <name type="synonym">Tylenchus schachtii</name>
    <dbReference type="NCBI Taxonomy" id="97005"/>
    <lineage>
        <taxon>Eukaryota</taxon>
        <taxon>Metazoa</taxon>
        <taxon>Ecdysozoa</taxon>
        <taxon>Nematoda</taxon>
        <taxon>Chromadorea</taxon>
        <taxon>Rhabditida</taxon>
        <taxon>Tylenchina</taxon>
        <taxon>Tylenchomorpha</taxon>
        <taxon>Tylenchoidea</taxon>
        <taxon>Heteroderidae</taxon>
        <taxon>Heteroderinae</taxon>
        <taxon>Heterodera</taxon>
    </lineage>
</organism>
<evidence type="ECO:0000259" key="2">
    <source>
        <dbReference type="SMART" id="SM00382"/>
    </source>
</evidence>
<dbReference type="Proteomes" id="UP001620645">
    <property type="component" value="Unassembled WGS sequence"/>
</dbReference>
<dbReference type="Pfam" id="PF00004">
    <property type="entry name" value="AAA"/>
    <property type="match status" value="1"/>
</dbReference>
<dbReference type="InterPro" id="IPR003593">
    <property type="entry name" value="AAA+_ATPase"/>
</dbReference>
<dbReference type="PANTHER" id="PTHR23074:SF83">
    <property type="entry name" value="VACUOLAR PROTEIN SORTING-ASSOCIATED PROTEIN 4A"/>
    <property type="match status" value="1"/>
</dbReference>
<comment type="caution">
    <text evidence="3">The sequence shown here is derived from an EMBL/GenBank/DDBJ whole genome shotgun (WGS) entry which is preliminary data.</text>
</comment>
<reference evidence="3 4" key="1">
    <citation type="submission" date="2024-10" db="EMBL/GenBank/DDBJ databases">
        <authorList>
            <person name="Kim D."/>
        </authorList>
    </citation>
    <scope>NUCLEOTIDE SEQUENCE [LARGE SCALE GENOMIC DNA]</scope>
    <source>
        <strain evidence="3">Taebaek</strain>
    </source>
</reference>
<gene>
    <name evidence="3" type="ORF">niasHS_016473</name>
</gene>
<evidence type="ECO:0000313" key="3">
    <source>
        <dbReference type="EMBL" id="KAL3067884.1"/>
    </source>
</evidence>
<feature type="region of interest" description="Disordered" evidence="1">
    <location>
        <begin position="252"/>
        <end position="287"/>
    </location>
</feature>
<sequence>MDMTNTSSLEDVADPEAKKALQTVMLPLQYPDRFQGFLSPQKSILLGGAQGSGKELLAKAAAKELSAKLFSIPSSAILSKKDEESVDFIKVLFQMAKNAQPSIILIDEIDAFLRSGTGQRGKAQFFFEMDKLSSNSVFRVLVIGATDRPKEMDEEAIKRFAKRIFVENPSQQKREKMIRKIVEENQNAFELRDEEIKQLALMTENFSFDDLLALFQTVNLGVLHNASEENQLFQWEMGAQLRPIKMKDLENAIEKPKLNKVETDLKKEPKSKNNKRNGKDEAESQNE</sequence>
<dbReference type="SUPFAM" id="SSF52540">
    <property type="entry name" value="P-loop containing nucleoside triphosphate hydrolases"/>
    <property type="match status" value="1"/>
</dbReference>
<evidence type="ECO:0000256" key="1">
    <source>
        <dbReference type="SAM" id="MobiDB-lite"/>
    </source>
</evidence>
<dbReference type="Gene3D" id="3.40.50.300">
    <property type="entry name" value="P-loop containing nucleotide triphosphate hydrolases"/>
    <property type="match status" value="1"/>
</dbReference>
<evidence type="ECO:0000313" key="4">
    <source>
        <dbReference type="Proteomes" id="UP001620645"/>
    </source>
</evidence>